<dbReference type="SUPFAM" id="SSF51690">
    <property type="entry name" value="Nicotinate/Quinolinate PRTase C-terminal domain-like"/>
    <property type="match status" value="1"/>
</dbReference>
<dbReference type="GO" id="GO:0009435">
    <property type="term" value="P:NAD+ biosynthetic process"/>
    <property type="evidence" value="ECO:0007669"/>
    <property type="project" value="InterPro"/>
</dbReference>
<accession>A0AAW4YEC3</accession>
<feature type="non-terminal residue" evidence="2">
    <location>
        <position position="1"/>
    </location>
</feature>
<protein>
    <recommendedName>
        <fullName evidence="1">Nicotinate phosphoribosyltransferase C-terminal domain-containing protein</fullName>
    </recommendedName>
</protein>
<sequence>TEDESRDYLAQGLQSIWDENKRFLNPQEYPVDLSKACWDNKH</sequence>
<name>A0AAW4YEC3_STAAU</name>
<evidence type="ECO:0000259" key="1">
    <source>
        <dbReference type="Pfam" id="PF17956"/>
    </source>
</evidence>
<organism evidence="2 3">
    <name type="scientific">Staphylococcus aureus</name>
    <dbReference type="NCBI Taxonomy" id="1280"/>
    <lineage>
        <taxon>Bacteria</taxon>
        <taxon>Bacillati</taxon>
        <taxon>Bacillota</taxon>
        <taxon>Bacilli</taxon>
        <taxon>Bacillales</taxon>
        <taxon>Staphylococcaceae</taxon>
        <taxon>Staphylococcus</taxon>
    </lineage>
</organism>
<dbReference type="Pfam" id="PF17956">
    <property type="entry name" value="NAPRTase_C"/>
    <property type="match status" value="1"/>
</dbReference>
<reference evidence="2" key="2">
    <citation type="submission" date="2023-08" db="EMBL/GenBank/DDBJ databases">
        <authorList>
            <person name="Zhao H."/>
            <person name="Wang X."/>
        </authorList>
    </citation>
    <scope>NUCLEOTIDE SEQUENCE</scope>
    <source>
        <strain evidence="2">NC-4</strain>
    </source>
</reference>
<dbReference type="InterPro" id="IPR041619">
    <property type="entry name" value="NAPRTase_C"/>
</dbReference>
<evidence type="ECO:0000313" key="2">
    <source>
        <dbReference type="EMBL" id="MCE3364431.1"/>
    </source>
</evidence>
<evidence type="ECO:0000313" key="3">
    <source>
        <dbReference type="Proteomes" id="UP001200271"/>
    </source>
</evidence>
<feature type="domain" description="Nicotinate phosphoribosyltransferase C-terminal" evidence="1">
    <location>
        <begin position="3"/>
        <end position="40"/>
    </location>
</feature>
<gene>
    <name evidence="2" type="ORF">LB359_19630</name>
</gene>
<dbReference type="Proteomes" id="UP001200271">
    <property type="component" value="Unassembled WGS sequence"/>
</dbReference>
<dbReference type="AlphaFoldDB" id="A0AAW4YEC3"/>
<reference evidence="2" key="1">
    <citation type="journal article" date="2021" name="Front Med (Lausanne)">
        <title>The Prevalence and Determinants of Fusidic Acid Resistance Among Methicillin-Resistant Staphylococcus aureus Clinical Isolates in China.</title>
        <authorList>
            <person name="Zhao H."/>
            <person name="Wang X."/>
            <person name="Wang B."/>
            <person name="Xu Y."/>
            <person name="Rao L."/>
            <person name="Wan B."/>
            <person name="Guo Y."/>
            <person name="Wu X."/>
            <person name="Yu J."/>
            <person name="Chen L."/>
            <person name="Li M."/>
            <person name="Yu F."/>
        </authorList>
    </citation>
    <scope>NUCLEOTIDE SEQUENCE</scope>
    <source>
        <strain evidence="2">NC-4</strain>
    </source>
</reference>
<feature type="non-terminal residue" evidence="2">
    <location>
        <position position="42"/>
    </location>
</feature>
<dbReference type="Gene3D" id="3.20.140.10">
    <property type="entry name" value="nicotinate phosphoribosyltransferase"/>
    <property type="match status" value="1"/>
</dbReference>
<dbReference type="EMBL" id="JAIUEN010000832">
    <property type="protein sequence ID" value="MCE3364431.1"/>
    <property type="molecule type" value="Genomic_DNA"/>
</dbReference>
<comment type="caution">
    <text evidence="2">The sequence shown here is derived from an EMBL/GenBank/DDBJ whole genome shotgun (WGS) entry which is preliminary data.</text>
</comment>
<proteinExistence type="predicted"/>
<dbReference type="InterPro" id="IPR036068">
    <property type="entry name" value="Nicotinate_pribotase-like_C"/>
</dbReference>